<protein>
    <submittedName>
        <fullName evidence="2">Sulfoxide reductase heme-binding subunit YedZ</fullName>
    </submittedName>
</protein>
<keyword evidence="1" id="KW-1133">Transmembrane helix</keyword>
<evidence type="ECO:0000313" key="2">
    <source>
        <dbReference type="EMBL" id="MBB4650474.1"/>
    </source>
</evidence>
<proteinExistence type="predicted"/>
<keyword evidence="1" id="KW-0472">Membrane</keyword>
<sequence>MTDIPSDRVRAGQPVPLLWRRTLLRHVVVVGLAGALVYAFAVVHGQWSPMHRWNRAFADASLALLVITMSIGPLSRLWPALLRVVAYRRETGIYATLLAAVHTIIILEGWVEWDFARLFGYEMNPQTGEYVMFQHGFGLANLTGIAALAYALVLMSTSNDRSIRMLGSSVWKFLQNAATVLWGLALLHTAYFLFMHFLSFHRPMPEPNPLQWPFVAAVLSVLLLRAAAFRSTWSKKRNSSR</sequence>
<name>A0ABR6L2R1_9HYPH</name>
<evidence type="ECO:0000313" key="3">
    <source>
        <dbReference type="Proteomes" id="UP000539538"/>
    </source>
</evidence>
<feature type="transmembrane region" description="Helical" evidence="1">
    <location>
        <begin position="131"/>
        <end position="153"/>
    </location>
</feature>
<feature type="transmembrane region" description="Helical" evidence="1">
    <location>
        <begin position="23"/>
        <end position="44"/>
    </location>
</feature>
<dbReference type="RefSeq" id="WP_183262568.1">
    <property type="nucleotide sequence ID" value="NZ_BAAAVZ010000002.1"/>
</dbReference>
<keyword evidence="3" id="KW-1185">Reference proteome</keyword>
<feature type="transmembrane region" description="Helical" evidence="1">
    <location>
        <begin position="91"/>
        <end position="111"/>
    </location>
</feature>
<comment type="caution">
    <text evidence="2">The sequence shown here is derived from an EMBL/GenBank/DDBJ whole genome shotgun (WGS) entry which is preliminary data.</text>
</comment>
<organism evidence="2 3">
    <name type="scientific">Aminobacter niigataensis</name>
    <dbReference type="NCBI Taxonomy" id="83265"/>
    <lineage>
        <taxon>Bacteria</taxon>
        <taxon>Pseudomonadati</taxon>
        <taxon>Pseudomonadota</taxon>
        <taxon>Alphaproteobacteria</taxon>
        <taxon>Hyphomicrobiales</taxon>
        <taxon>Phyllobacteriaceae</taxon>
        <taxon>Aminobacter</taxon>
    </lineage>
</organism>
<evidence type="ECO:0000256" key="1">
    <source>
        <dbReference type="SAM" id="Phobius"/>
    </source>
</evidence>
<feature type="transmembrane region" description="Helical" evidence="1">
    <location>
        <begin position="56"/>
        <end position="79"/>
    </location>
</feature>
<feature type="transmembrane region" description="Helical" evidence="1">
    <location>
        <begin position="173"/>
        <end position="198"/>
    </location>
</feature>
<accession>A0ABR6L2R1</accession>
<keyword evidence="1" id="KW-0812">Transmembrane</keyword>
<reference evidence="2 3" key="1">
    <citation type="submission" date="2020-08" db="EMBL/GenBank/DDBJ databases">
        <title>Genomic Encyclopedia of Type Strains, Phase IV (KMG-IV): sequencing the most valuable type-strain genomes for metagenomic binning, comparative biology and taxonomic classification.</title>
        <authorList>
            <person name="Goeker M."/>
        </authorList>
    </citation>
    <scope>NUCLEOTIDE SEQUENCE [LARGE SCALE GENOMIC DNA]</scope>
    <source>
        <strain evidence="2 3">DSM 7050</strain>
    </source>
</reference>
<dbReference type="Proteomes" id="UP000539538">
    <property type="component" value="Unassembled WGS sequence"/>
</dbReference>
<dbReference type="EMBL" id="JACHOT010000002">
    <property type="protein sequence ID" value="MBB4650474.1"/>
    <property type="molecule type" value="Genomic_DNA"/>
</dbReference>
<gene>
    <name evidence="2" type="ORF">GGQ99_002229</name>
</gene>
<feature type="transmembrane region" description="Helical" evidence="1">
    <location>
        <begin position="210"/>
        <end position="228"/>
    </location>
</feature>